<dbReference type="RefSeq" id="WP_226937074.1">
    <property type="nucleotide sequence ID" value="NZ_JACDXX010000018.1"/>
</dbReference>
<sequence length="278" mass="31180">MELTTGAILRRITHTNLSCAAHKLATLILDGVAWKEGYNGLPHGSAAFTLSDLAERMEVSRQHLHSLLTELATSGLRLLRHRGKGRFAPWLFRFGCCDEPDLDDDVSTTADISPYIRDSNKNVFHGTIMVDREKPETAARWLALIGKAKAALPCRAADSRHIWDRFREFNRRRGREVVPAGYLLGFMRKWKGSGAEFRQGPPPQAAASVSPEAAQLQRLMAPAPFINRYFHESDLKRTIGVDRYEERVDDLRSRFGCSVFQAQLAVHGMAVAKGVIQR</sequence>
<evidence type="ECO:0000313" key="1">
    <source>
        <dbReference type="EMBL" id="MCB5411606.1"/>
    </source>
</evidence>
<dbReference type="EMBL" id="JACDXX010000018">
    <property type="protein sequence ID" value="MCB5411606.1"/>
    <property type="molecule type" value="Genomic_DNA"/>
</dbReference>
<gene>
    <name evidence="1" type="ORF">H0485_16565</name>
</gene>
<name>A0ABS8CQD1_9RHOB</name>
<reference evidence="1 2" key="1">
    <citation type="submission" date="2020-07" db="EMBL/GenBank/DDBJ databases">
        <title>Pseudogemmobacter sp. nov., isolated from poultry manure in Taiwan.</title>
        <authorList>
            <person name="Lin S.-Y."/>
            <person name="Tang Y.-S."/>
            <person name="Young C.-C."/>
        </authorList>
    </citation>
    <scope>NUCLEOTIDE SEQUENCE [LARGE SCALE GENOMIC DNA]</scope>
    <source>
        <strain evidence="1 2">CC-YST710</strain>
    </source>
</reference>
<evidence type="ECO:0008006" key="3">
    <source>
        <dbReference type="Google" id="ProtNLM"/>
    </source>
</evidence>
<keyword evidence="2" id="KW-1185">Reference proteome</keyword>
<organism evidence="1 2">
    <name type="scientific">Pseudogemmobacter faecipullorum</name>
    <dbReference type="NCBI Taxonomy" id="2755041"/>
    <lineage>
        <taxon>Bacteria</taxon>
        <taxon>Pseudomonadati</taxon>
        <taxon>Pseudomonadota</taxon>
        <taxon>Alphaproteobacteria</taxon>
        <taxon>Rhodobacterales</taxon>
        <taxon>Paracoccaceae</taxon>
        <taxon>Pseudogemmobacter</taxon>
    </lineage>
</organism>
<proteinExistence type="predicted"/>
<dbReference type="Proteomes" id="UP001198571">
    <property type="component" value="Unassembled WGS sequence"/>
</dbReference>
<protein>
    <recommendedName>
        <fullName evidence="3">Helix-turn-helix domain-containing protein</fullName>
    </recommendedName>
</protein>
<evidence type="ECO:0000313" key="2">
    <source>
        <dbReference type="Proteomes" id="UP001198571"/>
    </source>
</evidence>
<accession>A0ABS8CQD1</accession>
<comment type="caution">
    <text evidence="1">The sequence shown here is derived from an EMBL/GenBank/DDBJ whole genome shotgun (WGS) entry which is preliminary data.</text>
</comment>